<reference evidence="3" key="1">
    <citation type="submission" date="2025-08" db="UniProtKB">
        <authorList>
            <consortium name="RefSeq"/>
        </authorList>
    </citation>
    <scope>IDENTIFICATION</scope>
</reference>
<dbReference type="GeneID" id="110012108"/>
<accession>A0A8M8V1J7</accession>
<feature type="compositionally biased region" description="Basic residues" evidence="1">
    <location>
        <begin position="1"/>
        <end position="13"/>
    </location>
</feature>
<feature type="compositionally biased region" description="Basic and acidic residues" evidence="1">
    <location>
        <begin position="47"/>
        <end position="59"/>
    </location>
</feature>
<name>A0A8M8V1J7_SESIN</name>
<evidence type="ECO:0000256" key="1">
    <source>
        <dbReference type="SAM" id="MobiDB-lite"/>
    </source>
</evidence>
<organism evidence="2 3">
    <name type="scientific">Sesamum indicum</name>
    <name type="common">Oriental sesame</name>
    <name type="synonym">Sesamum orientale</name>
    <dbReference type="NCBI Taxonomy" id="4182"/>
    <lineage>
        <taxon>Eukaryota</taxon>
        <taxon>Viridiplantae</taxon>
        <taxon>Streptophyta</taxon>
        <taxon>Embryophyta</taxon>
        <taxon>Tracheophyta</taxon>
        <taxon>Spermatophyta</taxon>
        <taxon>Magnoliopsida</taxon>
        <taxon>eudicotyledons</taxon>
        <taxon>Gunneridae</taxon>
        <taxon>Pentapetalae</taxon>
        <taxon>asterids</taxon>
        <taxon>lamiids</taxon>
        <taxon>Lamiales</taxon>
        <taxon>Pedaliaceae</taxon>
        <taxon>Sesamum</taxon>
    </lineage>
</organism>
<proteinExistence type="predicted"/>
<gene>
    <name evidence="3" type="primary">LOC110012108</name>
</gene>
<feature type="compositionally biased region" description="Basic and acidic residues" evidence="1">
    <location>
        <begin position="18"/>
        <end position="29"/>
    </location>
</feature>
<protein>
    <submittedName>
        <fullName evidence="3">Uncharacterized protein LOC110012108 isoform X2</fullName>
    </submittedName>
</protein>
<sequence>MKRSSPKKGHGPKSKLGPSDKGKGKELAEASHPPPSKSHSPSVLSRMAKEAADKTSVEEDRDKFLRVAQLATCWEDSRAALRGNVPPPEWQDMSSSSLYGEAGGDTIAVYISFVSVRDQGALVTNSPIRLEEFAAHSMVQTMTFLRSLSLKCTHYRRSYI</sequence>
<feature type="region of interest" description="Disordered" evidence="1">
    <location>
        <begin position="1"/>
        <end position="59"/>
    </location>
</feature>
<dbReference type="RefSeq" id="XP_020549976.1">
    <property type="nucleotide sequence ID" value="XM_020694317.1"/>
</dbReference>
<keyword evidence="2" id="KW-1185">Reference proteome</keyword>
<dbReference type="AlphaFoldDB" id="A0A8M8V1J7"/>
<evidence type="ECO:0000313" key="2">
    <source>
        <dbReference type="Proteomes" id="UP000504604"/>
    </source>
</evidence>
<dbReference type="Proteomes" id="UP000504604">
    <property type="component" value="Linkage group LG6"/>
</dbReference>
<evidence type="ECO:0000313" key="3">
    <source>
        <dbReference type="RefSeq" id="XP_020549976.1"/>
    </source>
</evidence>